<dbReference type="PANTHER" id="PTHR31901:SF39">
    <property type="entry name" value="INDOLE-3-ACETIC ACID-AMIDO SYNTHETASE GH3.6-LIKE"/>
    <property type="match status" value="1"/>
</dbReference>
<keyword evidence="6" id="KW-1185">Reference proteome</keyword>
<dbReference type="Pfam" id="PF23571">
    <property type="entry name" value="GH3_M"/>
    <property type="match status" value="1"/>
</dbReference>
<evidence type="ECO:0000256" key="2">
    <source>
        <dbReference type="ARBA" id="ARBA00022598"/>
    </source>
</evidence>
<dbReference type="Pfam" id="PF03321">
    <property type="entry name" value="GH3"/>
    <property type="match status" value="1"/>
</dbReference>
<protein>
    <submittedName>
        <fullName evidence="5">Indole-3-acetic acid-amido synthetase GH3.5</fullName>
    </submittedName>
</protein>
<dbReference type="InterPro" id="IPR055377">
    <property type="entry name" value="GH3_M"/>
</dbReference>
<dbReference type="InterPro" id="IPR055378">
    <property type="entry name" value="GH3_C"/>
</dbReference>
<evidence type="ECO:0000259" key="3">
    <source>
        <dbReference type="Pfam" id="PF23571"/>
    </source>
</evidence>
<organism evidence="5 6">
    <name type="scientific">Capsicum baccatum</name>
    <name type="common">Peruvian pepper</name>
    <dbReference type="NCBI Taxonomy" id="33114"/>
    <lineage>
        <taxon>Eukaryota</taxon>
        <taxon>Viridiplantae</taxon>
        <taxon>Streptophyta</taxon>
        <taxon>Embryophyta</taxon>
        <taxon>Tracheophyta</taxon>
        <taxon>Spermatophyta</taxon>
        <taxon>Magnoliopsida</taxon>
        <taxon>eudicotyledons</taxon>
        <taxon>Gunneridae</taxon>
        <taxon>Pentapetalae</taxon>
        <taxon>asterids</taxon>
        <taxon>lamiids</taxon>
        <taxon>Solanales</taxon>
        <taxon>Solanaceae</taxon>
        <taxon>Solanoideae</taxon>
        <taxon>Capsiceae</taxon>
        <taxon>Capsicum</taxon>
    </lineage>
</organism>
<keyword evidence="2" id="KW-0436">Ligase</keyword>
<evidence type="ECO:0000259" key="4">
    <source>
        <dbReference type="Pfam" id="PF23572"/>
    </source>
</evidence>
<evidence type="ECO:0000313" key="5">
    <source>
        <dbReference type="EMBL" id="PHT37128.1"/>
    </source>
</evidence>
<dbReference type="GO" id="GO:0005737">
    <property type="term" value="C:cytoplasm"/>
    <property type="evidence" value="ECO:0007669"/>
    <property type="project" value="TreeGrafter"/>
</dbReference>
<proteinExistence type="inferred from homology"/>
<sequence>MSTTPNSNSIHFLHLNYSQVFIMERNINDYKEGLEFVEEVTSNVDEVQKKVLAEILSQNAHVEYLQDHGLNGHTDRDTFKKVIPVITYQDIQPHINRIINGDKSPILCSQPITELLTSSGTFGGESKLIPTTDEVLRRRSQFDKLQKCVMSQAVPDYGNGKAMYFMFLRSEEKTPGGLTARALSTSIYRSPYFDFSRPQNNYTSPPATFLCPDSYQSMYSQMLCGLCQNRQVLRVGSFFATSFIRAIRFLEKYWSLLCKDIRRGTVDARVTDRSVREAVMKILKPDPTLADFIEAECIKDSWKGIITRVWPNAKYVATTVTGTMSQYVPTLDYYSSSLPLVSTMYTASECPFGINLNPFCKPSEVSYTLIPTMGYFEFLPNRGNNGVINSISMPKTLSKEEQQQLVDLADVKIGQEYELIITTYSGLYRYRVSDVLRVAGYKNNAPQFNFLCRENVVLSIDADHTNEVELQNAVRNAVGNLFPFDALVTEYTSYVDNATIPSHYVLFWELSVNGSTPIPPSVFEDCCLTIEESLNFFYRQGRAHEKTIGPLEIRVVEIGTFDQLMDYCVSLGASMSQYKTPLCVKFEPHIDLLNSRVVSSYFSPMCPKWVPGYKKWTRIDCQAF</sequence>
<feature type="domain" description="GH3 C-terminal" evidence="4">
    <location>
        <begin position="469"/>
        <end position="587"/>
    </location>
</feature>
<dbReference type="InterPro" id="IPR004993">
    <property type="entry name" value="GH3"/>
</dbReference>
<gene>
    <name evidence="5" type="ORF">CQW23_24828</name>
</gene>
<dbReference type="OrthoDB" id="10004661at2759"/>
<dbReference type="GO" id="GO:0010279">
    <property type="term" value="F:indole-3-acetic acid amido synthetase activity"/>
    <property type="evidence" value="ECO:0007669"/>
    <property type="project" value="TreeGrafter"/>
</dbReference>
<reference evidence="6" key="2">
    <citation type="journal article" date="2017" name="J. Anim. Genet.">
        <title>Multiple reference genome sequences of hot pepper reveal the massive evolution of plant disease resistance genes by retroduplication.</title>
        <authorList>
            <person name="Kim S."/>
            <person name="Park J."/>
            <person name="Yeom S.-I."/>
            <person name="Kim Y.-M."/>
            <person name="Seo E."/>
            <person name="Kim K.-T."/>
            <person name="Kim M.-S."/>
            <person name="Lee J.M."/>
            <person name="Cheong K."/>
            <person name="Shin H.-S."/>
            <person name="Kim S.-B."/>
            <person name="Han K."/>
            <person name="Lee J."/>
            <person name="Park M."/>
            <person name="Lee H.-A."/>
            <person name="Lee H.-Y."/>
            <person name="Lee Y."/>
            <person name="Oh S."/>
            <person name="Lee J.H."/>
            <person name="Choi E."/>
            <person name="Choi E."/>
            <person name="Lee S.E."/>
            <person name="Jeon J."/>
            <person name="Kim H."/>
            <person name="Choi G."/>
            <person name="Song H."/>
            <person name="Lee J."/>
            <person name="Lee S.-C."/>
            <person name="Kwon J.-K."/>
            <person name="Lee H.-Y."/>
            <person name="Koo N."/>
            <person name="Hong Y."/>
            <person name="Kim R.W."/>
            <person name="Kang W.-H."/>
            <person name="Huh J.H."/>
            <person name="Kang B.-C."/>
            <person name="Yang T.-J."/>
            <person name="Lee Y.-H."/>
            <person name="Bennetzen J.L."/>
            <person name="Choi D."/>
        </authorList>
    </citation>
    <scope>NUCLEOTIDE SEQUENCE [LARGE SCALE GENOMIC DNA]</scope>
    <source>
        <strain evidence="6">cv. PBC81</strain>
    </source>
</reference>
<dbReference type="AlphaFoldDB" id="A0A2G2VVW8"/>
<comment type="caution">
    <text evidence="5">The sequence shown here is derived from an EMBL/GenBank/DDBJ whole genome shotgun (WGS) entry which is preliminary data.</text>
</comment>
<comment type="similarity">
    <text evidence="1">Belongs to the IAA-amido conjugating enzyme family.</text>
</comment>
<dbReference type="PANTHER" id="PTHR31901">
    <property type="entry name" value="GH3 DOMAIN-CONTAINING PROTEIN"/>
    <property type="match status" value="1"/>
</dbReference>
<accession>A0A2G2VVW8</accession>
<reference evidence="5 6" key="1">
    <citation type="journal article" date="2017" name="Genome Biol.">
        <title>New reference genome sequences of hot pepper reveal the massive evolution of plant disease-resistance genes by retroduplication.</title>
        <authorList>
            <person name="Kim S."/>
            <person name="Park J."/>
            <person name="Yeom S.I."/>
            <person name="Kim Y.M."/>
            <person name="Seo E."/>
            <person name="Kim K.T."/>
            <person name="Kim M.S."/>
            <person name="Lee J.M."/>
            <person name="Cheong K."/>
            <person name="Shin H.S."/>
            <person name="Kim S.B."/>
            <person name="Han K."/>
            <person name="Lee J."/>
            <person name="Park M."/>
            <person name="Lee H.A."/>
            <person name="Lee H.Y."/>
            <person name="Lee Y."/>
            <person name="Oh S."/>
            <person name="Lee J.H."/>
            <person name="Choi E."/>
            <person name="Choi E."/>
            <person name="Lee S.E."/>
            <person name="Jeon J."/>
            <person name="Kim H."/>
            <person name="Choi G."/>
            <person name="Song H."/>
            <person name="Lee J."/>
            <person name="Lee S.C."/>
            <person name="Kwon J.K."/>
            <person name="Lee H.Y."/>
            <person name="Koo N."/>
            <person name="Hong Y."/>
            <person name="Kim R.W."/>
            <person name="Kang W.H."/>
            <person name="Huh J.H."/>
            <person name="Kang B.C."/>
            <person name="Yang T.J."/>
            <person name="Lee Y.H."/>
            <person name="Bennetzen J.L."/>
            <person name="Choi D."/>
        </authorList>
    </citation>
    <scope>NUCLEOTIDE SEQUENCE [LARGE SCALE GENOMIC DNA]</scope>
    <source>
        <strain evidence="6">cv. PBC81</strain>
    </source>
</reference>
<evidence type="ECO:0000313" key="6">
    <source>
        <dbReference type="Proteomes" id="UP000224567"/>
    </source>
</evidence>
<dbReference type="Proteomes" id="UP000224567">
    <property type="component" value="Unassembled WGS sequence"/>
</dbReference>
<dbReference type="Pfam" id="PF23572">
    <property type="entry name" value="GH3_C"/>
    <property type="match status" value="1"/>
</dbReference>
<name>A0A2G2VVW8_CAPBA</name>
<dbReference type="EMBL" id="MLFT02000010">
    <property type="protein sequence ID" value="PHT37128.1"/>
    <property type="molecule type" value="Genomic_DNA"/>
</dbReference>
<feature type="domain" description="GH3 middle" evidence="3">
    <location>
        <begin position="367"/>
        <end position="453"/>
    </location>
</feature>
<evidence type="ECO:0000256" key="1">
    <source>
        <dbReference type="ARBA" id="ARBA00008068"/>
    </source>
</evidence>